<feature type="compositionally biased region" description="Low complexity" evidence="1">
    <location>
        <begin position="383"/>
        <end position="401"/>
    </location>
</feature>
<dbReference type="OrthoDB" id="73788at2759"/>
<feature type="compositionally biased region" description="Low complexity" evidence="1">
    <location>
        <begin position="130"/>
        <end position="144"/>
    </location>
</feature>
<protein>
    <recommendedName>
        <fullName evidence="4">BSD domain-containing protein</fullName>
    </recommendedName>
</protein>
<dbReference type="AlphaFoldDB" id="A0A061H2C5"/>
<gene>
    <name evidence="2" type="ORF">PFL1_06395</name>
</gene>
<dbReference type="GeneID" id="19320473"/>
<name>A0A061H2C5_9BASI</name>
<evidence type="ECO:0000256" key="1">
    <source>
        <dbReference type="SAM" id="MobiDB-lite"/>
    </source>
</evidence>
<organism evidence="2 3">
    <name type="scientific">Pseudozyma flocculosa PF-1</name>
    <dbReference type="NCBI Taxonomy" id="1277687"/>
    <lineage>
        <taxon>Eukaryota</taxon>
        <taxon>Fungi</taxon>
        <taxon>Dikarya</taxon>
        <taxon>Basidiomycota</taxon>
        <taxon>Ustilaginomycotina</taxon>
        <taxon>Ustilaginomycetes</taxon>
        <taxon>Ustilaginales</taxon>
        <taxon>Ustilaginaceae</taxon>
        <taxon>Pseudozyma</taxon>
    </lineage>
</organism>
<feature type="compositionally biased region" description="Basic and acidic residues" evidence="1">
    <location>
        <begin position="17"/>
        <end position="32"/>
    </location>
</feature>
<feature type="compositionally biased region" description="Basic and acidic residues" evidence="1">
    <location>
        <begin position="299"/>
        <end position="311"/>
    </location>
</feature>
<dbReference type="EMBL" id="KE361648">
    <property type="protein sequence ID" value="EPQ25940.1"/>
    <property type="molecule type" value="Genomic_DNA"/>
</dbReference>
<accession>A0A061H2C5</accession>
<dbReference type="Proteomes" id="UP000053664">
    <property type="component" value="Unassembled WGS sequence"/>
</dbReference>
<feature type="compositionally biased region" description="Low complexity" evidence="1">
    <location>
        <begin position="359"/>
        <end position="375"/>
    </location>
</feature>
<dbReference type="KEGG" id="pfp:PFL1_06395"/>
<feature type="region of interest" description="Disordered" evidence="1">
    <location>
        <begin position="213"/>
        <end position="232"/>
    </location>
</feature>
<dbReference type="RefSeq" id="XP_007882129.1">
    <property type="nucleotide sequence ID" value="XM_007883938.1"/>
</dbReference>
<feature type="region of interest" description="Disordered" evidence="1">
    <location>
        <begin position="1"/>
        <end position="50"/>
    </location>
</feature>
<sequence>MDIYDKALTQQTTQLQHSDDQDRSHDDDHADDAAASVAASASAPATQQAQQEISNLVTGISSWWSGVTQKAKQHVDSQGGLLNMAKSEYSRLEAQLSDAQAKARNDALAASQPPTSDIDLAAAAAAAAAPSADLATPTSTSSPDAKGKQRQLDDQSQDAGAALFTTTTTTATDDAALAHPLEAATSFFSRITTQLTSDPRVAALQKNILASLPTAQQQEREQGEAAGGRGDDVATAQTTLSSLSRTIQSHLPHLDLKQSQQIASRYLEASESFAKDLGKDMRQLAGELVRIVPPEEDGAEGHRQEVIEESHAAPPPPPQQQPQPAAAQGAKGARESDEDEDGFVWDEEDQVAGDEAKPAGESAASAATTAAAAETPAKDASKAKGASAAATATATPAATTPAKKESGGGGGESDEDSDWE</sequence>
<feature type="region of interest" description="Disordered" evidence="1">
    <location>
        <begin position="130"/>
        <end position="157"/>
    </location>
</feature>
<evidence type="ECO:0008006" key="4">
    <source>
        <dbReference type="Google" id="ProtNLM"/>
    </source>
</evidence>
<reference evidence="2 3" key="1">
    <citation type="journal article" date="2013" name="Plant Cell">
        <title>The transition from a phytopathogenic smut ancestor to an anamorphic biocontrol agent deciphered by comparative whole-genome analysis.</title>
        <authorList>
            <person name="Lefebvre F."/>
            <person name="Joly D.L."/>
            <person name="Labbe C."/>
            <person name="Teichmann B."/>
            <person name="Linning R."/>
            <person name="Belzile F."/>
            <person name="Bakkeren G."/>
            <person name="Belanger R.R."/>
        </authorList>
    </citation>
    <scope>NUCLEOTIDE SEQUENCE [LARGE SCALE GENOMIC DNA]</scope>
    <source>
        <strain evidence="2 3">PF-1</strain>
    </source>
</reference>
<feature type="region of interest" description="Disordered" evidence="1">
    <location>
        <begin position="291"/>
        <end position="420"/>
    </location>
</feature>
<feature type="compositionally biased region" description="Low complexity" evidence="1">
    <location>
        <begin position="33"/>
        <end position="50"/>
    </location>
</feature>
<feature type="compositionally biased region" description="Acidic residues" evidence="1">
    <location>
        <begin position="336"/>
        <end position="352"/>
    </location>
</feature>
<evidence type="ECO:0000313" key="2">
    <source>
        <dbReference type="EMBL" id="EPQ25940.1"/>
    </source>
</evidence>
<evidence type="ECO:0000313" key="3">
    <source>
        <dbReference type="Proteomes" id="UP000053664"/>
    </source>
</evidence>
<dbReference type="eggNOG" id="ENOG502TMAC">
    <property type="taxonomic scope" value="Eukaryota"/>
</dbReference>
<dbReference type="HOGENOM" id="CLU_716050_0_0_1"/>
<proteinExistence type="predicted"/>